<gene>
    <name evidence="1" type="ORF">RCZ15_24340</name>
    <name evidence="2" type="ORF">RCZ16_20400</name>
</gene>
<organism evidence="1 3">
    <name type="scientific">Capnocytophaga catalasegens</name>
    <dbReference type="NCBI Taxonomy" id="1004260"/>
    <lineage>
        <taxon>Bacteria</taxon>
        <taxon>Pseudomonadati</taxon>
        <taxon>Bacteroidota</taxon>
        <taxon>Flavobacteriia</taxon>
        <taxon>Flavobacteriales</taxon>
        <taxon>Flavobacteriaceae</taxon>
        <taxon>Capnocytophaga</taxon>
    </lineage>
</organism>
<sequence>MVKPDEEKVSKKTKIIVKMAIIFVNGYWNTGKTVGNKVGKINEKLGKSIEEIIRDNTGDKFGEAYWMLGFKIKAFEYFKRRLKEMYNFEIPEDYQTLNKKYIKDIYIDGADVWSSTGQLRFDKGFKEAMSDKFKTDLKDKGILSIENKKQAPIFVVSHSMGGAHAEGIVQGLLTQGIEVDRVLHFSPADNRDFKITLPNKTYQINILPDIVLMYKNFDDVTSTLPEKIWDGIRDIFSKKETLEKNSYQINGLKNEHFKLKISSTTTNANHYYTKSIEVWELVEFLKE</sequence>
<evidence type="ECO:0000313" key="3">
    <source>
        <dbReference type="Proteomes" id="UP001207736"/>
    </source>
</evidence>
<proteinExistence type="predicted"/>
<dbReference type="EMBL" id="BQKA01000057">
    <property type="protein sequence ID" value="GJM51461.1"/>
    <property type="molecule type" value="Genomic_DNA"/>
</dbReference>
<evidence type="ECO:0000313" key="4">
    <source>
        <dbReference type="Proteomes" id="UP001208692"/>
    </source>
</evidence>
<evidence type="ECO:0008006" key="5">
    <source>
        <dbReference type="Google" id="ProtNLM"/>
    </source>
</evidence>
<keyword evidence="4" id="KW-1185">Reference proteome</keyword>
<dbReference type="EMBL" id="BQKB01000048">
    <property type="protein sequence ID" value="GJM53724.1"/>
    <property type="molecule type" value="Genomic_DNA"/>
</dbReference>
<name>A0AAV5AW30_9FLAO</name>
<dbReference type="AlphaFoldDB" id="A0AAV5AW30"/>
<dbReference type="Proteomes" id="UP001208692">
    <property type="component" value="Unassembled WGS sequence"/>
</dbReference>
<evidence type="ECO:0000313" key="2">
    <source>
        <dbReference type="EMBL" id="GJM53724.1"/>
    </source>
</evidence>
<comment type="caution">
    <text evidence="1">The sequence shown here is derived from an EMBL/GenBank/DDBJ whole genome shotgun (WGS) entry which is preliminary data.</text>
</comment>
<reference evidence="1 4" key="1">
    <citation type="submission" date="2021-11" db="EMBL/GenBank/DDBJ databases">
        <title>Draft genome sequence of Capnocytophaga sp. strain KC07075 isolated from cat oral cavity.</title>
        <authorList>
            <person name="Suzuki M."/>
            <person name="Imaoka K."/>
            <person name="Kimura M."/>
            <person name="Morikawa S."/>
            <person name="Maeda K."/>
        </authorList>
    </citation>
    <scope>NUCLEOTIDE SEQUENCE</scope>
    <source>
        <strain evidence="1">KC07075</strain>
        <strain evidence="2 4">KC07079</strain>
    </source>
</reference>
<accession>A0AAV5AW30</accession>
<dbReference type="Proteomes" id="UP001207736">
    <property type="component" value="Unassembled WGS sequence"/>
</dbReference>
<evidence type="ECO:0000313" key="1">
    <source>
        <dbReference type="EMBL" id="GJM51461.1"/>
    </source>
</evidence>
<protein>
    <recommendedName>
        <fullName evidence="5">Alpha/beta hydrolase</fullName>
    </recommendedName>
</protein>